<keyword evidence="4" id="KW-1185">Reference proteome</keyword>
<dbReference type="Proteomes" id="UP000327013">
    <property type="component" value="Unassembled WGS sequence"/>
</dbReference>
<dbReference type="Gene3D" id="3.40.50.720">
    <property type="entry name" value="NAD(P)-binding Rossmann-like Domain"/>
    <property type="match status" value="1"/>
</dbReference>
<dbReference type="AlphaFoldDB" id="A0A5N6KS12"/>
<dbReference type="SUPFAM" id="SSF50129">
    <property type="entry name" value="GroES-like"/>
    <property type="match status" value="1"/>
</dbReference>
<dbReference type="SUPFAM" id="SSF51735">
    <property type="entry name" value="NAD(P)-binding Rossmann-fold domains"/>
    <property type="match status" value="1"/>
</dbReference>
<dbReference type="Pfam" id="PF00107">
    <property type="entry name" value="ADH_zinc_N"/>
    <property type="match status" value="1"/>
</dbReference>
<feature type="domain" description="Alcohol dehydrogenase-like N-terminal" evidence="2">
    <location>
        <begin position="37"/>
        <end position="149"/>
    </location>
</feature>
<dbReference type="PANTHER" id="PTHR43677">
    <property type="entry name" value="SHORT-CHAIN DEHYDROGENASE/REDUCTASE"/>
    <property type="match status" value="1"/>
</dbReference>
<protein>
    <recommendedName>
        <fullName evidence="5">Alcohol dehydrogenase-like C-terminal domain-containing protein</fullName>
    </recommendedName>
</protein>
<dbReference type="InterPro" id="IPR051397">
    <property type="entry name" value="Zn-ADH-like_protein"/>
</dbReference>
<dbReference type="PANTHER" id="PTHR43677:SF4">
    <property type="entry name" value="QUINONE OXIDOREDUCTASE-LIKE PROTEIN 2"/>
    <property type="match status" value="1"/>
</dbReference>
<accession>A0A5N6KS12</accession>
<evidence type="ECO:0000259" key="1">
    <source>
        <dbReference type="Pfam" id="PF00107"/>
    </source>
</evidence>
<dbReference type="Gene3D" id="3.90.180.10">
    <property type="entry name" value="Medium-chain alcohol dehydrogenases, catalytic domain"/>
    <property type="match status" value="1"/>
</dbReference>
<dbReference type="InterPro" id="IPR036291">
    <property type="entry name" value="NAD(P)-bd_dom_sf"/>
</dbReference>
<gene>
    <name evidence="3" type="ORF">FH972_022148</name>
</gene>
<evidence type="ECO:0008006" key="5">
    <source>
        <dbReference type="Google" id="ProtNLM"/>
    </source>
</evidence>
<dbReference type="EMBL" id="VIBQ01000010">
    <property type="protein sequence ID" value="KAB8339214.1"/>
    <property type="molecule type" value="Genomic_DNA"/>
</dbReference>
<dbReference type="GO" id="GO:0005739">
    <property type="term" value="C:mitochondrion"/>
    <property type="evidence" value="ECO:0007669"/>
    <property type="project" value="TreeGrafter"/>
</dbReference>
<comment type="caution">
    <text evidence="3">The sequence shown here is derived from an EMBL/GenBank/DDBJ whole genome shotgun (WGS) entry which is preliminary data.</text>
</comment>
<dbReference type="InterPro" id="IPR011032">
    <property type="entry name" value="GroES-like_sf"/>
</dbReference>
<dbReference type="InterPro" id="IPR013154">
    <property type="entry name" value="ADH-like_N"/>
</dbReference>
<dbReference type="InterPro" id="IPR013149">
    <property type="entry name" value="ADH-like_C"/>
</dbReference>
<dbReference type="CDD" id="cd05188">
    <property type="entry name" value="MDR"/>
    <property type="match status" value="1"/>
</dbReference>
<dbReference type="OrthoDB" id="5407715at2759"/>
<name>A0A5N6KS12_9ROSI</name>
<sequence length="379" mass="39958">MAAPSAQDLPKTHQALVLLSTSEPLSLQTVPTPSPTPGSVVVRVLSANISSYSGDIYNGKRGYPIPTPSIVGASGIGRIVATGPDTVALSPGDLVLIDSGIYGRDDPDTKILFGIHEGFSDASRKLMAGEWRNSTYAEYAKVPLENCERLDEKRLCSSVSEGGLGYEIEELGRLHEHAIAMGGLDDVNVEVGDTVIVAPATGNFGRAAVRVAVALGAAKVIAMGRDQSKLDALAESHERISAVRITGYVAADTAALKEKLGKGKGADVYFDISPPAATSSSHFKSCITALRPHGRVSLMGGVTGDVALPLVWIMFQNITLKGTYMYTREQRKKLVKMLEGGLMVFEKGSVKKFGLHEWDAAAKAASDAAGTEASCVICP</sequence>
<organism evidence="3 4">
    <name type="scientific">Carpinus fangiana</name>
    <dbReference type="NCBI Taxonomy" id="176857"/>
    <lineage>
        <taxon>Eukaryota</taxon>
        <taxon>Viridiplantae</taxon>
        <taxon>Streptophyta</taxon>
        <taxon>Embryophyta</taxon>
        <taxon>Tracheophyta</taxon>
        <taxon>Spermatophyta</taxon>
        <taxon>Magnoliopsida</taxon>
        <taxon>eudicotyledons</taxon>
        <taxon>Gunneridae</taxon>
        <taxon>Pentapetalae</taxon>
        <taxon>rosids</taxon>
        <taxon>fabids</taxon>
        <taxon>Fagales</taxon>
        <taxon>Betulaceae</taxon>
        <taxon>Carpinus</taxon>
    </lineage>
</organism>
<proteinExistence type="predicted"/>
<evidence type="ECO:0000313" key="3">
    <source>
        <dbReference type="EMBL" id="KAB8339214.1"/>
    </source>
</evidence>
<feature type="domain" description="Alcohol dehydrogenase-like C-terminal" evidence="1">
    <location>
        <begin position="205"/>
        <end position="338"/>
    </location>
</feature>
<evidence type="ECO:0000313" key="4">
    <source>
        <dbReference type="Proteomes" id="UP000327013"/>
    </source>
</evidence>
<reference evidence="3 4" key="1">
    <citation type="submission" date="2019-06" db="EMBL/GenBank/DDBJ databases">
        <title>A chromosomal-level reference genome of Carpinus fangiana (Coryloideae, Betulaceae).</title>
        <authorList>
            <person name="Yang X."/>
            <person name="Wang Z."/>
            <person name="Zhang L."/>
            <person name="Hao G."/>
            <person name="Liu J."/>
            <person name="Yang Y."/>
        </authorList>
    </citation>
    <scope>NUCLEOTIDE SEQUENCE [LARGE SCALE GENOMIC DNA]</scope>
    <source>
        <strain evidence="3">Cfa_2016G</strain>
        <tissue evidence="3">Leaf</tissue>
    </source>
</reference>
<evidence type="ECO:0000259" key="2">
    <source>
        <dbReference type="Pfam" id="PF08240"/>
    </source>
</evidence>
<dbReference type="Pfam" id="PF08240">
    <property type="entry name" value="ADH_N"/>
    <property type="match status" value="1"/>
</dbReference>
<dbReference type="GO" id="GO:0016491">
    <property type="term" value="F:oxidoreductase activity"/>
    <property type="evidence" value="ECO:0007669"/>
    <property type="project" value="TreeGrafter"/>
</dbReference>